<keyword evidence="2" id="KW-1185">Reference proteome</keyword>
<accession>A0A397ISC5</accession>
<dbReference type="OrthoDB" id="642895at2759"/>
<proteinExistence type="predicted"/>
<evidence type="ECO:0000313" key="2">
    <source>
        <dbReference type="Proteomes" id="UP000266861"/>
    </source>
</evidence>
<organism evidence="1 2">
    <name type="scientific">Diversispora epigaea</name>
    <dbReference type="NCBI Taxonomy" id="1348612"/>
    <lineage>
        <taxon>Eukaryota</taxon>
        <taxon>Fungi</taxon>
        <taxon>Fungi incertae sedis</taxon>
        <taxon>Mucoromycota</taxon>
        <taxon>Glomeromycotina</taxon>
        <taxon>Glomeromycetes</taxon>
        <taxon>Diversisporales</taxon>
        <taxon>Diversisporaceae</taxon>
        <taxon>Diversispora</taxon>
    </lineage>
</organism>
<reference evidence="1 2" key="1">
    <citation type="submission" date="2018-08" db="EMBL/GenBank/DDBJ databases">
        <title>Genome and evolution of the arbuscular mycorrhizal fungus Diversispora epigaea (formerly Glomus versiforme) and its bacterial endosymbionts.</title>
        <authorList>
            <person name="Sun X."/>
            <person name="Fei Z."/>
            <person name="Harrison M."/>
        </authorList>
    </citation>
    <scope>NUCLEOTIDE SEQUENCE [LARGE SCALE GENOMIC DNA]</scope>
    <source>
        <strain evidence="1 2">IT104</strain>
    </source>
</reference>
<sequence length="113" mass="13665">MVRIVASLRESFEECAVQLPHYTLQDEIDKGMFYLFANKNALRNLRTYCKSNVLWFLKGLIQTYWVKKNGKFYYINYFHKKGQAIIKKMIEFEKKASRPRHLFQSSFRLLEEK</sequence>
<evidence type="ECO:0000313" key="1">
    <source>
        <dbReference type="EMBL" id="RHZ77218.1"/>
    </source>
</evidence>
<gene>
    <name evidence="1" type="ORF">Glove_184g55</name>
</gene>
<name>A0A397ISC5_9GLOM</name>
<dbReference type="Proteomes" id="UP000266861">
    <property type="component" value="Unassembled WGS sequence"/>
</dbReference>
<comment type="caution">
    <text evidence="1">The sequence shown here is derived from an EMBL/GenBank/DDBJ whole genome shotgun (WGS) entry which is preliminary data.</text>
</comment>
<dbReference type="EMBL" id="PQFF01000174">
    <property type="protein sequence ID" value="RHZ77218.1"/>
    <property type="molecule type" value="Genomic_DNA"/>
</dbReference>
<protein>
    <submittedName>
        <fullName evidence="1">Uncharacterized protein</fullName>
    </submittedName>
</protein>
<dbReference type="AlphaFoldDB" id="A0A397ISC5"/>